<dbReference type="InterPro" id="IPR013766">
    <property type="entry name" value="Thioredoxin_domain"/>
</dbReference>
<keyword evidence="4" id="KW-1185">Reference proteome</keyword>
<dbReference type="GO" id="GO:0006950">
    <property type="term" value="P:response to stress"/>
    <property type="evidence" value="ECO:0007669"/>
    <property type="project" value="UniProtKB-ARBA"/>
</dbReference>
<feature type="domain" description="Thioredoxin" evidence="2">
    <location>
        <begin position="38"/>
        <end position="137"/>
    </location>
</feature>
<dbReference type="Pfam" id="PF14561">
    <property type="entry name" value="TPR_20"/>
    <property type="match status" value="1"/>
</dbReference>
<proteinExistence type="predicted"/>
<dbReference type="Proteomes" id="UP001165678">
    <property type="component" value="Unassembled WGS sequence"/>
</dbReference>
<dbReference type="RefSeq" id="WP_265896652.1">
    <property type="nucleotide sequence ID" value="NZ_JAPIVE010000003.1"/>
</dbReference>
<dbReference type="EMBL" id="JAPIVE010000003">
    <property type="protein sequence ID" value="MCX2525067.1"/>
    <property type="molecule type" value="Genomic_DNA"/>
</dbReference>
<dbReference type="PANTHER" id="PTHR45663">
    <property type="entry name" value="GEO12009P1"/>
    <property type="match status" value="1"/>
</dbReference>
<evidence type="ECO:0000256" key="1">
    <source>
        <dbReference type="SAM" id="MobiDB-lite"/>
    </source>
</evidence>
<reference evidence="3" key="1">
    <citation type="submission" date="2022-11" db="EMBL/GenBank/DDBJ databases">
        <title>Larsenimonas rhizosphaerae sp. nov., isolated from a tidal mudflat.</title>
        <authorList>
            <person name="Lee S.D."/>
            <person name="Kim I.S."/>
        </authorList>
    </citation>
    <scope>NUCLEOTIDE SEQUENCE</scope>
    <source>
        <strain evidence="3">GH2-1</strain>
    </source>
</reference>
<organism evidence="3 4">
    <name type="scientific">Larsenimonas rhizosphaerae</name>
    <dbReference type="NCBI Taxonomy" id="2944682"/>
    <lineage>
        <taxon>Bacteria</taxon>
        <taxon>Pseudomonadati</taxon>
        <taxon>Pseudomonadota</taxon>
        <taxon>Gammaproteobacteria</taxon>
        <taxon>Oceanospirillales</taxon>
        <taxon>Halomonadaceae</taxon>
        <taxon>Larsenimonas</taxon>
    </lineage>
</organism>
<dbReference type="Gene3D" id="1.25.40.10">
    <property type="entry name" value="Tetratricopeptide repeat domain"/>
    <property type="match status" value="2"/>
</dbReference>
<dbReference type="Pfam" id="PF14559">
    <property type="entry name" value="TPR_19"/>
    <property type="match status" value="1"/>
</dbReference>
<evidence type="ECO:0000313" key="4">
    <source>
        <dbReference type="Proteomes" id="UP001165678"/>
    </source>
</evidence>
<feature type="region of interest" description="Disordered" evidence="1">
    <location>
        <begin position="1"/>
        <end position="25"/>
    </location>
</feature>
<comment type="caution">
    <text evidence="3">The sequence shown here is derived from an EMBL/GenBank/DDBJ whole genome shotgun (WGS) entry which is preliminary data.</text>
</comment>
<dbReference type="PANTHER" id="PTHR45663:SF11">
    <property type="entry name" value="GEO12009P1"/>
    <property type="match status" value="1"/>
</dbReference>
<dbReference type="InterPro" id="IPR036249">
    <property type="entry name" value="Thioredoxin-like_sf"/>
</dbReference>
<dbReference type="Gene3D" id="3.40.30.10">
    <property type="entry name" value="Glutaredoxin"/>
    <property type="match status" value="1"/>
</dbReference>
<dbReference type="GO" id="GO:0015035">
    <property type="term" value="F:protein-disulfide reductase activity"/>
    <property type="evidence" value="ECO:0007669"/>
    <property type="project" value="TreeGrafter"/>
</dbReference>
<evidence type="ECO:0000313" key="3">
    <source>
        <dbReference type="EMBL" id="MCX2525067.1"/>
    </source>
</evidence>
<accession>A0AA42CUV9</accession>
<dbReference type="CDD" id="cd02956">
    <property type="entry name" value="ybbN"/>
    <property type="match status" value="1"/>
</dbReference>
<gene>
    <name evidence="3" type="ORF">OQ287_12515</name>
</gene>
<name>A0AA42CUV9_9GAMM</name>
<dbReference type="SUPFAM" id="SSF52833">
    <property type="entry name" value="Thioredoxin-like"/>
    <property type="match status" value="1"/>
</dbReference>
<dbReference type="InterPro" id="IPR011990">
    <property type="entry name" value="TPR-like_helical_dom_sf"/>
</dbReference>
<evidence type="ECO:0000259" key="2">
    <source>
        <dbReference type="Pfam" id="PF00085"/>
    </source>
</evidence>
<dbReference type="Pfam" id="PF00085">
    <property type="entry name" value="Thioredoxin"/>
    <property type="match status" value="1"/>
</dbReference>
<protein>
    <submittedName>
        <fullName evidence="3">Tetratricopeptide repeat protein</fullName>
    </submittedName>
</protein>
<dbReference type="AlphaFoldDB" id="A0AA42CUV9"/>
<sequence length="314" mass="34247">MQIVDPRTGAPMESPSSASSGQKAGDTAAIDDAHLIVDVDMSNFQQVVLEGSMQTPVLLDCGSHNSEASAQLAPVLEKLAREYAGAFVLARLDAEQNPQIAAQLGVRSVPDVKLISQGQLYDQFQGALPEHQIREWLGKYLQLPETAGPSPHEQAVEAVATGDTATAKALYEQLISESPEHHAYRIDYAGVLTSEGQFDQALEILDALPPQDRDSTPGRGVRARIDFARQAPAADEVNALGERNDSEAQLVRARFALGQGRYEEALEGLLSLMKSDRSYGDDAARKTLLEVFDALGKDHELTTLYRRRMFTLLY</sequence>
<dbReference type="SUPFAM" id="SSF48452">
    <property type="entry name" value="TPR-like"/>
    <property type="match status" value="1"/>
</dbReference>
<dbReference type="GO" id="GO:0005737">
    <property type="term" value="C:cytoplasm"/>
    <property type="evidence" value="ECO:0007669"/>
    <property type="project" value="TreeGrafter"/>
</dbReference>